<keyword evidence="3" id="KW-1185">Reference proteome</keyword>
<feature type="transmembrane region" description="Helical" evidence="1">
    <location>
        <begin position="169"/>
        <end position="190"/>
    </location>
</feature>
<dbReference type="AlphaFoldDB" id="A0A6I3M7E8"/>
<organism evidence="2 3">
    <name type="scientific">Agromyces bracchium</name>
    <dbReference type="NCBI Taxonomy" id="88376"/>
    <lineage>
        <taxon>Bacteria</taxon>
        <taxon>Bacillati</taxon>
        <taxon>Actinomycetota</taxon>
        <taxon>Actinomycetes</taxon>
        <taxon>Micrococcales</taxon>
        <taxon>Microbacteriaceae</taxon>
        <taxon>Agromyces</taxon>
    </lineage>
</organism>
<protein>
    <submittedName>
        <fullName evidence="2">YfhO family protein</fullName>
    </submittedName>
</protein>
<dbReference type="PANTHER" id="PTHR38454:SF1">
    <property type="entry name" value="INTEGRAL MEMBRANE PROTEIN"/>
    <property type="match status" value="1"/>
</dbReference>
<evidence type="ECO:0000313" key="2">
    <source>
        <dbReference type="EMBL" id="MTH68901.1"/>
    </source>
</evidence>
<feature type="transmembrane region" description="Helical" evidence="1">
    <location>
        <begin position="133"/>
        <end position="157"/>
    </location>
</feature>
<feature type="transmembrane region" description="Helical" evidence="1">
    <location>
        <begin position="223"/>
        <end position="250"/>
    </location>
</feature>
<feature type="transmembrane region" description="Helical" evidence="1">
    <location>
        <begin position="486"/>
        <end position="504"/>
    </location>
</feature>
<proteinExistence type="predicted"/>
<dbReference type="InterPro" id="IPR018580">
    <property type="entry name" value="Uncharacterised_YfhO"/>
</dbReference>
<feature type="transmembrane region" description="Helical" evidence="1">
    <location>
        <begin position="404"/>
        <end position="424"/>
    </location>
</feature>
<evidence type="ECO:0000256" key="1">
    <source>
        <dbReference type="SAM" id="Phobius"/>
    </source>
</evidence>
<reference evidence="2 3" key="1">
    <citation type="submission" date="2019-11" db="EMBL/GenBank/DDBJ databases">
        <title>Agromyces kandeliae sp. nov., isolated from mangrove soil.</title>
        <authorList>
            <person name="Wang R."/>
        </authorList>
    </citation>
    <scope>NUCLEOTIDE SEQUENCE [LARGE SCALE GENOMIC DNA]</scope>
    <source>
        <strain evidence="2 3">JCM 11433</strain>
    </source>
</reference>
<dbReference type="RefSeq" id="WP_155051948.1">
    <property type="nucleotide sequence ID" value="NZ_BAAAIB010000002.1"/>
</dbReference>
<feature type="transmembrane region" description="Helical" evidence="1">
    <location>
        <begin position="338"/>
        <end position="355"/>
    </location>
</feature>
<dbReference type="PANTHER" id="PTHR38454">
    <property type="entry name" value="INTEGRAL MEMBRANE PROTEIN-RELATED"/>
    <property type="match status" value="1"/>
</dbReference>
<gene>
    <name evidence="2" type="ORF">GJ743_11010</name>
</gene>
<feature type="transmembrane region" description="Helical" evidence="1">
    <location>
        <begin position="511"/>
        <end position="533"/>
    </location>
</feature>
<dbReference type="EMBL" id="WMLB01000023">
    <property type="protein sequence ID" value="MTH68901.1"/>
    <property type="molecule type" value="Genomic_DNA"/>
</dbReference>
<feature type="transmembrane region" description="Helical" evidence="1">
    <location>
        <begin position="36"/>
        <end position="63"/>
    </location>
</feature>
<keyword evidence="1" id="KW-1133">Transmembrane helix</keyword>
<evidence type="ECO:0000313" key="3">
    <source>
        <dbReference type="Proteomes" id="UP000433071"/>
    </source>
</evidence>
<name>A0A6I3M7E8_9MICO</name>
<dbReference type="Proteomes" id="UP000433071">
    <property type="component" value="Unassembled WGS sequence"/>
</dbReference>
<comment type="caution">
    <text evidence="2">The sequence shown here is derived from an EMBL/GenBank/DDBJ whole genome shotgun (WGS) entry which is preliminary data.</text>
</comment>
<keyword evidence="1" id="KW-0812">Transmembrane</keyword>
<keyword evidence="1" id="KW-0472">Membrane</keyword>
<accession>A0A6I3M7E8</accession>
<feature type="transmembrane region" description="Helical" evidence="1">
    <location>
        <begin position="445"/>
        <end position="466"/>
    </location>
</feature>
<feature type="transmembrane region" description="Helical" evidence="1">
    <location>
        <begin position="262"/>
        <end position="285"/>
    </location>
</feature>
<sequence>MSTATPSNRRPATGRRALLNRLAAVRWDLIASWGSLVAFTVLSIGLPLIGVGTFLGTQLLAWLPPWQSDLADPTPLTNRLIGDTIDSMAPQTMLLVDSVRSGVFPEWNPYVAGGAELAGLPNSGAYSPLSLPWWLLPASYAAAVVKLLEIALVTLGMSLFLRRLRVRQVAWPLASIVFVSSGFMIAWTNWPQTRVAAFIPLLFWALERAVAEARARDIVPVGIAVAGLMLGGFPAIAGYALYAGAAYVIVRAFVLRRGIREILVSGAVAAGGVLLGLILAAWQLVPFALNALSVIDLSIREQSADSHLPFEDLASGLVPDINGGPTIGTWAGHPVEHLSYFSAVALVLLGTMALFRRRVAVQRGVPIFFAGMLLVAVVLIYVGGPTLALAQELPIFSNNPIGRLRVIVGFSAAVLAAFGLDRVVGPEAPGARIRKSWRSGTGSRVVLVLRLLLPIVLGVGAVVLVLDVLREVPPAQFPLIARQVAAIGLTAIAATVIVVLAYFFRARLLRVLAGIVIPVALVIPATLTAAAWWPKSELDTFYPSSPAHEFLAEELGDSRFATVGQTMLPGSSSSYRMRAVGGHAFMTPEWKDLLLEVDEGALQSATYSTLRPEGIAEYGRSPILDRLAVHYLVADPGLALPGDVEGAAPAGVVAAAGAELESSVRTGPVRGVAFTVQNTIAASETGVDIRVELVDPASGESLAATSTWVPAFSGQRWVALDAEALPDEQQWIARVVLDGADGPVDVAAEADGTLAIDVTRPADDGLRVVHTGDATVLERTDALERVRWADEAVAIADPDERLAAMADGTVGRDAVVIDATQAPPADSGSTAVIDEVDGPDPDRQAFTVEVDGGSGLLVIEDSFRRPGWNVTVDGSTVELLPADHAAGAVALEEGEHEVVLTYSTPGLTAGVWVSVITVTLLVAWAAIGALLARRRGAGDAD</sequence>
<dbReference type="OrthoDB" id="3752109at2"/>
<feature type="transmembrane region" description="Helical" evidence="1">
    <location>
        <begin position="367"/>
        <end position="384"/>
    </location>
</feature>
<feature type="transmembrane region" description="Helical" evidence="1">
    <location>
        <begin position="909"/>
        <end position="932"/>
    </location>
</feature>